<dbReference type="SMART" id="SM00756">
    <property type="entry name" value="VKc"/>
    <property type="match status" value="1"/>
</dbReference>
<evidence type="ECO:0000313" key="12">
    <source>
        <dbReference type="EMBL" id="AFZ46535.1"/>
    </source>
</evidence>
<comment type="similarity">
    <text evidence="2">Belongs to the VKOR family.</text>
</comment>
<dbReference type="AlphaFoldDB" id="K9YJE7"/>
<name>K9YJE7_CYASC</name>
<dbReference type="InterPro" id="IPR044698">
    <property type="entry name" value="VKOR/LTO1"/>
</dbReference>
<reference evidence="13" key="1">
    <citation type="journal article" date="2013" name="Proc. Natl. Acad. Sci. U.S.A.">
        <title>Improving the coverage of the cyanobacterial phylum using diversity-driven genome sequencing.</title>
        <authorList>
            <person name="Shih P.M."/>
            <person name="Wu D."/>
            <person name="Latifi A."/>
            <person name="Axen S.D."/>
            <person name="Fewer D.P."/>
            <person name="Talla E."/>
            <person name="Calteau A."/>
            <person name="Cai F."/>
            <person name="Tandeau de Marsac N."/>
            <person name="Rippka R."/>
            <person name="Herdman M."/>
            <person name="Sivonen K."/>
            <person name="Coursin T."/>
            <person name="Laurent T."/>
            <person name="Goodwin L."/>
            <person name="Nolan M."/>
            <person name="Davenport K.W."/>
            <person name="Han C.S."/>
            <person name="Rubin E.M."/>
            <person name="Eisen J.A."/>
            <person name="Woyke T."/>
            <person name="Gugger M."/>
            <person name="Kerfeld C.A."/>
        </authorList>
    </citation>
    <scope>NUCLEOTIDE SEQUENCE [LARGE SCALE GENOMIC DNA]</scope>
    <source>
        <strain evidence="13">ATCC 29140 / PCC 7202</strain>
    </source>
</reference>
<dbReference type="PANTHER" id="PTHR34573:SF1">
    <property type="entry name" value="VITAMIN K EPOXIDE REDUCTASE DOMAIN-CONTAINING PROTEIN"/>
    <property type="match status" value="1"/>
</dbReference>
<dbReference type="InterPro" id="IPR012932">
    <property type="entry name" value="VKOR"/>
</dbReference>
<protein>
    <submittedName>
        <fullName evidence="12">Vitamin K epoxide reductase</fullName>
    </submittedName>
</protein>
<keyword evidence="5 10" id="KW-1133">Transmembrane helix</keyword>
<evidence type="ECO:0000256" key="9">
    <source>
        <dbReference type="ARBA" id="ARBA00023284"/>
    </source>
</evidence>
<dbReference type="Pfam" id="PF07884">
    <property type="entry name" value="VKOR"/>
    <property type="match status" value="1"/>
</dbReference>
<keyword evidence="9" id="KW-0676">Redox-active center</keyword>
<dbReference type="Gene3D" id="1.20.1440.130">
    <property type="entry name" value="VKOR domain"/>
    <property type="match status" value="1"/>
</dbReference>
<dbReference type="HOGENOM" id="CLU_047345_0_0_3"/>
<dbReference type="GO" id="GO:0016020">
    <property type="term" value="C:membrane"/>
    <property type="evidence" value="ECO:0007669"/>
    <property type="project" value="UniProtKB-SubCell"/>
</dbReference>
<organism evidence="12 13">
    <name type="scientific">Cyanobacterium stanieri (strain ATCC 29140 / PCC 7202)</name>
    <dbReference type="NCBI Taxonomy" id="292563"/>
    <lineage>
        <taxon>Bacteria</taxon>
        <taxon>Bacillati</taxon>
        <taxon>Cyanobacteriota</taxon>
        <taxon>Cyanophyceae</taxon>
        <taxon>Oscillatoriophycideae</taxon>
        <taxon>Chroococcales</taxon>
        <taxon>Geminocystaceae</taxon>
        <taxon>Cyanobacterium</taxon>
    </lineage>
</organism>
<dbReference type="PANTHER" id="PTHR34573">
    <property type="entry name" value="VKC DOMAIN-CONTAINING PROTEIN"/>
    <property type="match status" value="1"/>
</dbReference>
<evidence type="ECO:0000256" key="2">
    <source>
        <dbReference type="ARBA" id="ARBA00006214"/>
    </source>
</evidence>
<dbReference type="GO" id="GO:0016491">
    <property type="term" value="F:oxidoreductase activity"/>
    <property type="evidence" value="ECO:0007669"/>
    <property type="project" value="UniProtKB-KW"/>
</dbReference>
<dbReference type="Proteomes" id="UP000010483">
    <property type="component" value="Chromosome"/>
</dbReference>
<keyword evidence="13" id="KW-1185">Reference proteome</keyword>
<accession>K9YJE7</accession>
<keyword evidence="6" id="KW-0560">Oxidoreductase</keyword>
<dbReference type="InterPro" id="IPR036249">
    <property type="entry name" value="Thioredoxin-like_sf"/>
</dbReference>
<evidence type="ECO:0000256" key="8">
    <source>
        <dbReference type="ARBA" id="ARBA00023157"/>
    </source>
</evidence>
<dbReference type="GO" id="GO:0048038">
    <property type="term" value="F:quinone binding"/>
    <property type="evidence" value="ECO:0007669"/>
    <property type="project" value="UniProtKB-KW"/>
</dbReference>
<dbReference type="InterPro" id="IPR038354">
    <property type="entry name" value="VKOR_sf"/>
</dbReference>
<dbReference type="EMBL" id="CP003940">
    <property type="protein sequence ID" value="AFZ46535.1"/>
    <property type="molecule type" value="Genomic_DNA"/>
</dbReference>
<feature type="domain" description="Vitamin K epoxide reductase" evidence="11">
    <location>
        <begin position="12"/>
        <end position="163"/>
    </location>
</feature>
<evidence type="ECO:0000256" key="1">
    <source>
        <dbReference type="ARBA" id="ARBA00004141"/>
    </source>
</evidence>
<keyword evidence="7 10" id="KW-0472">Membrane</keyword>
<evidence type="ECO:0000256" key="3">
    <source>
        <dbReference type="ARBA" id="ARBA00022692"/>
    </source>
</evidence>
<dbReference type="eggNOG" id="COG4243">
    <property type="taxonomic scope" value="Bacteria"/>
</dbReference>
<sequence length="335" mass="36637">MIRRRRNVPWIQKHSRLIIGAIALVGFILTSYLTFISLTGGDFACVGQEAGACDTVLDSAYAYPLDPVGRTGPPLSLFGALGYLAMGILSLAPLAVSPENNKKLRQNLENNTWLLILALSFAMAAFSGYLMYVLAFELQTACYYCIGSALFSLSFLVMAIIGHDWEDFGQILFIGAIVILVTIVGSLGVYSNVNNPIANEEIPLAPGERIPISRPNTAAQPPVGWEITTTSGPAEIELAEHLASVGATKYTAYWCPHCFDQKQLFGEEAYNIVPHIECTPDGLNGEPERCEGIVRAFPTWQIDGQIYEGTLTLDRLAELTGYTGNTDFKYTLPRR</sequence>
<feature type="transmembrane region" description="Helical" evidence="10">
    <location>
        <begin position="113"/>
        <end position="135"/>
    </location>
</feature>
<dbReference type="SUPFAM" id="SSF52833">
    <property type="entry name" value="Thioredoxin-like"/>
    <property type="match status" value="1"/>
</dbReference>
<evidence type="ECO:0000256" key="4">
    <source>
        <dbReference type="ARBA" id="ARBA00022719"/>
    </source>
</evidence>
<evidence type="ECO:0000256" key="10">
    <source>
        <dbReference type="SAM" id="Phobius"/>
    </source>
</evidence>
<evidence type="ECO:0000256" key="5">
    <source>
        <dbReference type="ARBA" id="ARBA00022989"/>
    </source>
</evidence>
<feature type="transmembrane region" description="Helical" evidence="10">
    <location>
        <begin position="168"/>
        <end position="190"/>
    </location>
</feature>
<dbReference type="Gene3D" id="3.40.30.10">
    <property type="entry name" value="Glutaredoxin"/>
    <property type="match status" value="1"/>
</dbReference>
<feature type="transmembrane region" description="Helical" evidence="10">
    <location>
        <begin position="16"/>
        <end position="38"/>
    </location>
</feature>
<evidence type="ECO:0000256" key="6">
    <source>
        <dbReference type="ARBA" id="ARBA00023002"/>
    </source>
</evidence>
<dbReference type="KEGG" id="csn:Cyast_0557"/>
<gene>
    <name evidence="12" type="ordered locus">Cyast_0557</name>
</gene>
<keyword evidence="4" id="KW-0874">Quinone</keyword>
<keyword evidence="8" id="KW-1015">Disulfide bond</keyword>
<comment type="subcellular location">
    <subcellularLocation>
        <location evidence="1">Membrane</location>
        <topology evidence="1">Multi-pass membrane protein</topology>
    </subcellularLocation>
</comment>
<dbReference type="STRING" id="292563.Cyast_0557"/>
<evidence type="ECO:0000256" key="7">
    <source>
        <dbReference type="ARBA" id="ARBA00023136"/>
    </source>
</evidence>
<keyword evidence="3 10" id="KW-0812">Transmembrane</keyword>
<proteinExistence type="inferred from homology"/>
<feature type="transmembrane region" description="Helical" evidence="10">
    <location>
        <begin position="141"/>
        <end position="161"/>
    </location>
</feature>
<evidence type="ECO:0000259" key="11">
    <source>
        <dbReference type="SMART" id="SM00756"/>
    </source>
</evidence>
<dbReference type="BioCyc" id="CSTA292563:G1353-562-MONOMER"/>
<evidence type="ECO:0000313" key="13">
    <source>
        <dbReference type="Proteomes" id="UP000010483"/>
    </source>
</evidence>
<dbReference type="CDD" id="cd12916">
    <property type="entry name" value="VKOR_1"/>
    <property type="match status" value="1"/>
</dbReference>
<dbReference type="PATRIC" id="fig|292563.3.peg.582"/>